<name>A0A371H2T9_MUCPR</name>
<sequence length="96" mass="11192">MGSLWQKTLNSVTLTNVDFLYTLLSNQFLVERTVQQMIHPMERIAEDPLVCSYNSPWIVAGEDEYSKERTRMMSRYGLKSRHSESTIKAKQMAMEN</sequence>
<reference evidence="1" key="1">
    <citation type="submission" date="2018-05" db="EMBL/GenBank/DDBJ databases">
        <title>Draft genome of Mucuna pruriens seed.</title>
        <authorList>
            <person name="Nnadi N.E."/>
            <person name="Vos R."/>
            <person name="Hasami M.H."/>
            <person name="Devisetty U.K."/>
            <person name="Aguiy J.C."/>
        </authorList>
    </citation>
    <scope>NUCLEOTIDE SEQUENCE [LARGE SCALE GENOMIC DNA]</scope>
    <source>
        <strain evidence="1">JCA_2017</strain>
    </source>
</reference>
<proteinExistence type="predicted"/>
<dbReference type="EMBL" id="QJKJ01003736">
    <property type="protein sequence ID" value="RDX97107.1"/>
    <property type="molecule type" value="Genomic_DNA"/>
</dbReference>
<protein>
    <submittedName>
        <fullName evidence="1">Uncharacterized protein</fullName>
    </submittedName>
</protein>
<accession>A0A371H2T9</accession>
<dbReference type="STRING" id="157652.A0A371H2T9"/>
<comment type="caution">
    <text evidence="1">The sequence shown here is derived from an EMBL/GenBank/DDBJ whole genome shotgun (WGS) entry which is preliminary data.</text>
</comment>
<evidence type="ECO:0000313" key="1">
    <source>
        <dbReference type="EMBL" id="RDX97107.1"/>
    </source>
</evidence>
<dbReference type="Proteomes" id="UP000257109">
    <property type="component" value="Unassembled WGS sequence"/>
</dbReference>
<dbReference type="AlphaFoldDB" id="A0A371H2T9"/>
<evidence type="ECO:0000313" key="2">
    <source>
        <dbReference type="Proteomes" id="UP000257109"/>
    </source>
</evidence>
<organism evidence="1 2">
    <name type="scientific">Mucuna pruriens</name>
    <name type="common">Velvet bean</name>
    <name type="synonym">Dolichos pruriens</name>
    <dbReference type="NCBI Taxonomy" id="157652"/>
    <lineage>
        <taxon>Eukaryota</taxon>
        <taxon>Viridiplantae</taxon>
        <taxon>Streptophyta</taxon>
        <taxon>Embryophyta</taxon>
        <taxon>Tracheophyta</taxon>
        <taxon>Spermatophyta</taxon>
        <taxon>Magnoliopsida</taxon>
        <taxon>eudicotyledons</taxon>
        <taxon>Gunneridae</taxon>
        <taxon>Pentapetalae</taxon>
        <taxon>rosids</taxon>
        <taxon>fabids</taxon>
        <taxon>Fabales</taxon>
        <taxon>Fabaceae</taxon>
        <taxon>Papilionoideae</taxon>
        <taxon>50 kb inversion clade</taxon>
        <taxon>NPAAA clade</taxon>
        <taxon>indigoferoid/millettioid clade</taxon>
        <taxon>Phaseoleae</taxon>
        <taxon>Mucuna</taxon>
    </lineage>
</organism>
<keyword evidence="2" id="KW-1185">Reference proteome</keyword>
<gene>
    <name evidence="1" type="ORF">CR513_20155</name>
</gene>
<feature type="non-terminal residue" evidence="1">
    <location>
        <position position="1"/>
    </location>
</feature>